<dbReference type="Proteomes" id="UP001470230">
    <property type="component" value="Unassembled WGS sequence"/>
</dbReference>
<organism evidence="1 2">
    <name type="scientific">Tritrichomonas musculus</name>
    <dbReference type="NCBI Taxonomy" id="1915356"/>
    <lineage>
        <taxon>Eukaryota</taxon>
        <taxon>Metamonada</taxon>
        <taxon>Parabasalia</taxon>
        <taxon>Tritrichomonadida</taxon>
        <taxon>Tritrichomonadidae</taxon>
        <taxon>Tritrichomonas</taxon>
    </lineage>
</organism>
<dbReference type="EMBL" id="JAPFFF010000018">
    <property type="protein sequence ID" value="KAK8860293.1"/>
    <property type="molecule type" value="Genomic_DNA"/>
</dbReference>
<proteinExistence type="predicted"/>
<accession>A0ABR2ICA4</accession>
<sequence length="165" mass="19431">MSNHPVDVKGVCEVLQSLKNNNENNKEFEIVSSKCTFWNTHQSFVLNNDESQFVTFDHKNRYLQINFKNKLIDIQGYKINSSLNSYRYMKNWVLLGSTDLYNWVILDEHSNDDSLQSNDRDIINFNVNSEGIRFKSIKLIQTGKNNKLDHILVIRYFDLLGKIYD</sequence>
<evidence type="ECO:0008006" key="3">
    <source>
        <dbReference type="Google" id="ProtNLM"/>
    </source>
</evidence>
<dbReference type="Gene3D" id="2.60.120.260">
    <property type="entry name" value="Galactose-binding domain-like"/>
    <property type="match status" value="1"/>
</dbReference>
<evidence type="ECO:0000313" key="2">
    <source>
        <dbReference type="Proteomes" id="UP001470230"/>
    </source>
</evidence>
<evidence type="ECO:0000313" key="1">
    <source>
        <dbReference type="EMBL" id="KAK8860293.1"/>
    </source>
</evidence>
<dbReference type="InterPro" id="IPR008979">
    <property type="entry name" value="Galactose-bd-like_sf"/>
</dbReference>
<keyword evidence="2" id="KW-1185">Reference proteome</keyword>
<protein>
    <recommendedName>
        <fullName evidence="3">F5/8 type C domain-containing protein</fullName>
    </recommendedName>
</protein>
<gene>
    <name evidence="1" type="ORF">M9Y10_011957</name>
</gene>
<reference evidence="1 2" key="1">
    <citation type="submission" date="2024-04" db="EMBL/GenBank/DDBJ databases">
        <title>Tritrichomonas musculus Genome.</title>
        <authorList>
            <person name="Alves-Ferreira E."/>
            <person name="Grigg M."/>
            <person name="Lorenzi H."/>
            <person name="Galac M."/>
        </authorList>
    </citation>
    <scope>NUCLEOTIDE SEQUENCE [LARGE SCALE GENOMIC DNA]</scope>
    <source>
        <strain evidence="1 2">EAF2021</strain>
    </source>
</reference>
<name>A0ABR2ICA4_9EUKA</name>
<dbReference type="SUPFAM" id="SSF49785">
    <property type="entry name" value="Galactose-binding domain-like"/>
    <property type="match status" value="1"/>
</dbReference>
<comment type="caution">
    <text evidence="1">The sequence shown here is derived from an EMBL/GenBank/DDBJ whole genome shotgun (WGS) entry which is preliminary data.</text>
</comment>